<evidence type="ECO:0000256" key="6">
    <source>
        <dbReference type="RuleBase" id="RU003833"/>
    </source>
</evidence>
<dbReference type="EMBL" id="JAVRRF010000002">
    <property type="protein sequence ID" value="KAK5067616.1"/>
    <property type="molecule type" value="Genomic_DNA"/>
</dbReference>
<dbReference type="GO" id="GO:0004382">
    <property type="term" value="F:GDP phosphatase activity"/>
    <property type="evidence" value="ECO:0007669"/>
    <property type="project" value="UniProtKB-EC"/>
</dbReference>
<comment type="function">
    <text evidence="4">After transfer of sugars to endogenous macromolecular acceptors, the enzyme converts nucleoside diphosphates to nucleoside monophosphates which in turn exit the Golgi lumen in a coupled antiporter reaction, allowing entry of additional nucleotide sugar from the cytosol.</text>
</comment>
<dbReference type="Gene3D" id="3.30.420.40">
    <property type="match status" value="1"/>
</dbReference>
<dbReference type="EC" id="3.6.1.42" evidence="5"/>
<proteinExistence type="inferred from homology"/>
<protein>
    <recommendedName>
        <fullName evidence="5">guanosine-diphosphatase</fullName>
        <ecNumber evidence="5">3.6.1.42</ecNumber>
    </recommendedName>
</protein>
<keyword evidence="3 6" id="KW-0378">Hydrolase</keyword>
<evidence type="ECO:0000256" key="2">
    <source>
        <dbReference type="ARBA" id="ARBA00009283"/>
    </source>
</evidence>
<comment type="subcellular location">
    <subcellularLocation>
        <location evidence="1">Golgi apparatus membrane</location>
        <topology evidence="1">Single-pass type II membrane protein</topology>
    </subcellularLocation>
</comment>
<accession>A0ABR0JNR4</accession>
<dbReference type="Gene3D" id="3.30.420.150">
    <property type="entry name" value="Exopolyphosphatase. Domain 2"/>
    <property type="match status" value="1"/>
</dbReference>
<sequence>MTEKIPGGSGLSSYTDANQAARSLDPLLLFAQSSIPKQFQSCTPIAVKATAGLRLLSDELSLKILEAVQTRLETQFPFPVVSRDSGGVEIMKGEDEGVFAWITTNYLLGKIGGIRDASTAAVFDLGGGSSQVVFEPNYDTSGEGVPAGVTEGHQLIIEGQEYHLYQHSHLGYGLMSARKAIHQLVLDHAYKEAAISDELWISQPVLNPCMPPQTRTRVTVQMPPDHDLQGEHDITMEGPANADFAHCRALVEAILGKDKPCPTSPCSINGVYQPSLDDTFPGDVYIFSYFYDRTHELELERDAGVVS</sequence>
<dbReference type="PANTHER" id="PTHR11782">
    <property type="entry name" value="ADENOSINE/GUANOSINE DIPHOSPHATASE"/>
    <property type="match status" value="1"/>
</dbReference>
<gene>
    <name evidence="7" type="primary">GDA1_1</name>
    <name evidence="7" type="ORF">LTR69_001605</name>
</gene>
<name>A0ABR0JNR4_9EURO</name>
<evidence type="ECO:0000313" key="8">
    <source>
        <dbReference type="Proteomes" id="UP001345691"/>
    </source>
</evidence>
<dbReference type="Pfam" id="PF01150">
    <property type="entry name" value="GDA1_CD39"/>
    <property type="match status" value="1"/>
</dbReference>
<evidence type="ECO:0000256" key="3">
    <source>
        <dbReference type="ARBA" id="ARBA00022801"/>
    </source>
</evidence>
<dbReference type="PANTHER" id="PTHR11782:SF83">
    <property type="entry name" value="GUANOSINE-DIPHOSPHATASE"/>
    <property type="match status" value="1"/>
</dbReference>
<evidence type="ECO:0000256" key="4">
    <source>
        <dbReference type="ARBA" id="ARBA00037742"/>
    </source>
</evidence>
<evidence type="ECO:0000313" key="7">
    <source>
        <dbReference type="EMBL" id="KAK5067616.1"/>
    </source>
</evidence>
<evidence type="ECO:0000256" key="5">
    <source>
        <dbReference type="ARBA" id="ARBA00038903"/>
    </source>
</evidence>
<dbReference type="Proteomes" id="UP001345691">
    <property type="component" value="Unassembled WGS sequence"/>
</dbReference>
<evidence type="ECO:0000256" key="1">
    <source>
        <dbReference type="ARBA" id="ARBA00004323"/>
    </source>
</evidence>
<dbReference type="PROSITE" id="PS01238">
    <property type="entry name" value="GDA1_CD39_NTPASE"/>
    <property type="match status" value="1"/>
</dbReference>
<comment type="similarity">
    <text evidence="2 6">Belongs to the GDA1/CD39 NTPase family.</text>
</comment>
<reference evidence="7 8" key="1">
    <citation type="submission" date="2023-08" db="EMBL/GenBank/DDBJ databases">
        <title>Black Yeasts Isolated from many extreme environments.</title>
        <authorList>
            <person name="Coleine C."/>
            <person name="Stajich J.E."/>
            <person name="Selbmann L."/>
        </authorList>
    </citation>
    <scope>NUCLEOTIDE SEQUENCE [LARGE SCALE GENOMIC DNA]</scope>
    <source>
        <strain evidence="7 8">CCFEE 6328</strain>
    </source>
</reference>
<comment type="caution">
    <text evidence="7">The sequence shown here is derived from an EMBL/GenBank/DDBJ whole genome shotgun (WGS) entry which is preliminary data.</text>
</comment>
<organism evidence="7 8">
    <name type="scientific">Exophiala sideris</name>
    <dbReference type="NCBI Taxonomy" id="1016849"/>
    <lineage>
        <taxon>Eukaryota</taxon>
        <taxon>Fungi</taxon>
        <taxon>Dikarya</taxon>
        <taxon>Ascomycota</taxon>
        <taxon>Pezizomycotina</taxon>
        <taxon>Eurotiomycetes</taxon>
        <taxon>Chaetothyriomycetidae</taxon>
        <taxon>Chaetothyriales</taxon>
        <taxon>Herpotrichiellaceae</taxon>
        <taxon>Exophiala</taxon>
    </lineage>
</organism>
<dbReference type="InterPro" id="IPR000407">
    <property type="entry name" value="GDA1_CD39_NTPase"/>
</dbReference>
<keyword evidence="8" id="KW-1185">Reference proteome</keyword>